<reference evidence="2" key="1">
    <citation type="submission" date="2020-05" db="EMBL/GenBank/DDBJ databases">
        <title>WGS assembly of Panicum virgatum.</title>
        <authorList>
            <person name="Lovell J.T."/>
            <person name="Jenkins J."/>
            <person name="Shu S."/>
            <person name="Juenger T.E."/>
            <person name="Schmutz J."/>
        </authorList>
    </citation>
    <scope>NUCLEOTIDE SEQUENCE</scope>
    <source>
        <strain evidence="2">AP13</strain>
    </source>
</reference>
<dbReference type="AlphaFoldDB" id="A0A8T0XDA0"/>
<gene>
    <name evidence="2" type="ORF">PVAP13_1NG454238</name>
</gene>
<feature type="compositionally biased region" description="Gly residues" evidence="1">
    <location>
        <begin position="52"/>
        <end position="61"/>
    </location>
</feature>
<name>A0A8T0XDA0_PANVG</name>
<evidence type="ECO:0000256" key="1">
    <source>
        <dbReference type="SAM" id="MobiDB-lite"/>
    </source>
</evidence>
<keyword evidence="3" id="KW-1185">Reference proteome</keyword>
<dbReference type="Proteomes" id="UP000823388">
    <property type="component" value="Chromosome 1N"/>
</dbReference>
<evidence type="ECO:0000313" key="2">
    <source>
        <dbReference type="EMBL" id="KAG2653389.1"/>
    </source>
</evidence>
<accession>A0A8T0XDA0</accession>
<feature type="region of interest" description="Disordered" evidence="1">
    <location>
        <begin position="1"/>
        <end position="76"/>
    </location>
</feature>
<organism evidence="2 3">
    <name type="scientific">Panicum virgatum</name>
    <name type="common">Blackwell switchgrass</name>
    <dbReference type="NCBI Taxonomy" id="38727"/>
    <lineage>
        <taxon>Eukaryota</taxon>
        <taxon>Viridiplantae</taxon>
        <taxon>Streptophyta</taxon>
        <taxon>Embryophyta</taxon>
        <taxon>Tracheophyta</taxon>
        <taxon>Spermatophyta</taxon>
        <taxon>Magnoliopsida</taxon>
        <taxon>Liliopsida</taxon>
        <taxon>Poales</taxon>
        <taxon>Poaceae</taxon>
        <taxon>PACMAD clade</taxon>
        <taxon>Panicoideae</taxon>
        <taxon>Panicodae</taxon>
        <taxon>Paniceae</taxon>
        <taxon>Panicinae</taxon>
        <taxon>Panicum</taxon>
        <taxon>Panicum sect. Hiantes</taxon>
    </lineage>
</organism>
<protein>
    <submittedName>
        <fullName evidence="2">Uncharacterized protein</fullName>
    </submittedName>
</protein>
<comment type="caution">
    <text evidence="2">The sequence shown here is derived from an EMBL/GenBank/DDBJ whole genome shotgun (WGS) entry which is preliminary data.</text>
</comment>
<dbReference type="EMBL" id="CM029038">
    <property type="protein sequence ID" value="KAG2653389.1"/>
    <property type="molecule type" value="Genomic_DNA"/>
</dbReference>
<evidence type="ECO:0000313" key="3">
    <source>
        <dbReference type="Proteomes" id="UP000823388"/>
    </source>
</evidence>
<feature type="compositionally biased region" description="Basic and acidic residues" evidence="1">
    <location>
        <begin position="37"/>
        <end position="49"/>
    </location>
</feature>
<proteinExistence type="predicted"/>
<sequence length="142" mass="14824">MARSWLAERAPDGWPSRASAGRLGGDGHARPPPARPRRPERVAVYRGDGDGDVGGAGGTVGTGVEEEDRGDDDHGRLCGRGRASAWREVHVLCELTTQATSMAMGASMTTQGGFQVQLQLIFGAGGDDEASKPTPTEPPTLT</sequence>